<dbReference type="CTD" id="20207152"/>
<evidence type="ECO:0000259" key="2">
    <source>
        <dbReference type="SMART" id="SM00198"/>
    </source>
</evidence>
<reference evidence="3 5" key="2">
    <citation type="journal article" date="2013" name="Nature">
        <title>Insights into bilaterian evolution from three spiralian genomes.</title>
        <authorList>
            <person name="Simakov O."/>
            <person name="Marletaz F."/>
            <person name="Cho S.J."/>
            <person name="Edsinger-Gonzales E."/>
            <person name="Havlak P."/>
            <person name="Hellsten U."/>
            <person name="Kuo D.H."/>
            <person name="Larsson T."/>
            <person name="Lv J."/>
            <person name="Arendt D."/>
            <person name="Savage R."/>
            <person name="Osoegawa K."/>
            <person name="de Jong P."/>
            <person name="Grimwood J."/>
            <person name="Chapman J.A."/>
            <person name="Shapiro H."/>
            <person name="Aerts A."/>
            <person name="Otillar R.P."/>
            <person name="Terry A.Y."/>
            <person name="Boore J.L."/>
            <person name="Grigoriev I.V."/>
            <person name="Lindberg D.R."/>
            <person name="Seaver E.C."/>
            <person name="Weisblat D.A."/>
            <person name="Putnam N.H."/>
            <person name="Rokhsar D.S."/>
        </authorList>
    </citation>
    <scope>NUCLEOTIDE SEQUENCE</scope>
</reference>
<dbReference type="STRING" id="6412.T1FEA3"/>
<feature type="signal peptide" evidence="1">
    <location>
        <begin position="1"/>
        <end position="22"/>
    </location>
</feature>
<evidence type="ECO:0000256" key="1">
    <source>
        <dbReference type="SAM" id="SignalP"/>
    </source>
</evidence>
<dbReference type="HOGENOM" id="CLU_035730_6_3_1"/>
<organism evidence="4 5">
    <name type="scientific">Helobdella robusta</name>
    <name type="common">Californian leech</name>
    <dbReference type="NCBI Taxonomy" id="6412"/>
    <lineage>
        <taxon>Eukaryota</taxon>
        <taxon>Metazoa</taxon>
        <taxon>Spiralia</taxon>
        <taxon>Lophotrochozoa</taxon>
        <taxon>Annelida</taxon>
        <taxon>Clitellata</taxon>
        <taxon>Hirudinea</taxon>
        <taxon>Rhynchobdellida</taxon>
        <taxon>Glossiphoniidae</taxon>
        <taxon>Helobdella</taxon>
    </lineage>
</organism>
<dbReference type="eggNOG" id="KOG3017">
    <property type="taxonomic scope" value="Eukaryota"/>
</dbReference>
<dbReference type="InterPro" id="IPR018244">
    <property type="entry name" value="Allrgn_V5/Tpx1_CS"/>
</dbReference>
<accession>T1FEA3</accession>
<protein>
    <recommendedName>
        <fullName evidence="2">SCP domain-containing protein</fullName>
    </recommendedName>
</protein>
<dbReference type="EMBL" id="KB097510">
    <property type="protein sequence ID" value="ESN95689.1"/>
    <property type="molecule type" value="Genomic_DNA"/>
</dbReference>
<dbReference type="PROSITE" id="PS01009">
    <property type="entry name" value="CRISP_1"/>
    <property type="match status" value="1"/>
</dbReference>
<dbReference type="InterPro" id="IPR014044">
    <property type="entry name" value="CAP_dom"/>
</dbReference>
<name>T1FEA3_HELRO</name>
<dbReference type="PRINTS" id="PR00837">
    <property type="entry name" value="V5TPXLIKE"/>
</dbReference>
<dbReference type="InterPro" id="IPR035940">
    <property type="entry name" value="CAP_sf"/>
</dbReference>
<evidence type="ECO:0000313" key="4">
    <source>
        <dbReference type="EnsemblMetazoa" id="HelroP179160"/>
    </source>
</evidence>
<dbReference type="RefSeq" id="XP_009026251.1">
    <property type="nucleotide sequence ID" value="XM_009028003.1"/>
</dbReference>
<dbReference type="OMA" id="WANTSEV"/>
<sequence length="203" mass="22970">MLRVNLKFLAIVALWSVPHVASTSSDRRDVNKRSLPSNSEQKTILNAHNQARSKEGAADMKKLKWNNQLQAAADEYSKQCVWAHGDLERPDLPWVHLGQNLYSQSLGYPLDLNSVVSNWYSEKAGYDFDTKTCNMSMCGHYTQVVWANTSEVGCACNACPTLKPLLTTEKFVKWKNEVRARTCANESEFMYDQCFGMKPGNHT</sequence>
<gene>
    <name evidence="4" type="primary">20207152</name>
    <name evidence="3" type="ORF">HELRODRAFT_179160</name>
</gene>
<feature type="domain" description="SCP" evidence="2">
    <location>
        <begin position="39"/>
        <end position="179"/>
    </location>
</feature>
<keyword evidence="1" id="KW-0732">Signal</keyword>
<reference evidence="5" key="1">
    <citation type="submission" date="2012-12" db="EMBL/GenBank/DDBJ databases">
        <authorList>
            <person name="Hellsten U."/>
            <person name="Grimwood J."/>
            <person name="Chapman J.A."/>
            <person name="Shapiro H."/>
            <person name="Aerts A."/>
            <person name="Otillar R.P."/>
            <person name="Terry A.Y."/>
            <person name="Boore J.L."/>
            <person name="Simakov O."/>
            <person name="Marletaz F."/>
            <person name="Cho S.-J."/>
            <person name="Edsinger-Gonzales E."/>
            <person name="Havlak P."/>
            <person name="Kuo D.-H."/>
            <person name="Larsson T."/>
            <person name="Lv J."/>
            <person name="Arendt D."/>
            <person name="Savage R."/>
            <person name="Osoegawa K."/>
            <person name="de Jong P."/>
            <person name="Lindberg D.R."/>
            <person name="Seaver E.C."/>
            <person name="Weisblat D.A."/>
            <person name="Putnam N.H."/>
            <person name="Grigoriev I.V."/>
            <person name="Rokhsar D.S."/>
        </authorList>
    </citation>
    <scope>NUCLEOTIDE SEQUENCE</scope>
</reference>
<dbReference type="PANTHER" id="PTHR10334">
    <property type="entry name" value="CYSTEINE-RICH SECRETORY PROTEIN-RELATED"/>
    <property type="match status" value="1"/>
</dbReference>
<dbReference type="GO" id="GO:0005615">
    <property type="term" value="C:extracellular space"/>
    <property type="evidence" value="ECO:0000318"/>
    <property type="project" value="GO_Central"/>
</dbReference>
<dbReference type="Gene3D" id="3.40.33.10">
    <property type="entry name" value="CAP"/>
    <property type="match status" value="1"/>
</dbReference>
<dbReference type="Proteomes" id="UP000015101">
    <property type="component" value="Unassembled WGS sequence"/>
</dbReference>
<dbReference type="KEGG" id="hro:HELRODRAFT_179160"/>
<proteinExistence type="predicted"/>
<dbReference type="SUPFAM" id="SSF55797">
    <property type="entry name" value="PR-1-like"/>
    <property type="match status" value="1"/>
</dbReference>
<evidence type="ECO:0000313" key="3">
    <source>
        <dbReference type="EMBL" id="ESN95689.1"/>
    </source>
</evidence>
<dbReference type="EnsemblMetazoa" id="HelroT179160">
    <property type="protein sequence ID" value="HelroP179160"/>
    <property type="gene ID" value="HelroG179160"/>
</dbReference>
<dbReference type="SMART" id="SM00198">
    <property type="entry name" value="SCP"/>
    <property type="match status" value="1"/>
</dbReference>
<dbReference type="FunFam" id="3.40.33.10:FF:000084">
    <property type="entry name" value="Uncharacterized protein"/>
    <property type="match status" value="1"/>
</dbReference>
<dbReference type="EMBL" id="AMQM01006754">
    <property type="status" value="NOT_ANNOTATED_CDS"/>
    <property type="molecule type" value="Genomic_DNA"/>
</dbReference>
<reference evidence="4" key="3">
    <citation type="submission" date="2015-06" db="UniProtKB">
        <authorList>
            <consortium name="EnsemblMetazoa"/>
        </authorList>
    </citation>
    <scope>IDENTIFICATION</scope>
</reference>
<feature type="chain" id="PRO_5010980629" description="SCP domain-containing protein" evidence="1">
    <location>
        <begin position="23"/>
        <end position="203"/>
    </location>
</feature>
<dbReference type="InterPro" id="IPR001283">
    <property type="entry name" value="CRISP-related"/>
</dbReference>
<dbReference type="AlphaFoldDB" id="T1FEA3"/>
<dbReference type="FunCoup" id="T1FEA3">
    <property type="interactions" value="36"/>
</dbReference>
<keyword evidence="5" id="KW-1185">Reference proteome</keyword>
<dbReference type="InParanoid" id="T1FEA3"/>
<dbReference type="Pfam" id="PF00188">
    <property type="entry name" value="CAP"/>
    <property type="match status" value="1"/>
</dbReference>
<evidence type="ECO:0000313" key="5">
    <source>
        <dbReference type="Proteomes" id="UP000015101"/>
    </source>
</evidence>
<dbReference type="OrthoDB" id="43654at2759"/>
<dbReference type="GeneID" id="20207152"/>